<comment type="caution">
    <text evidence="4">The sequence shown here is derived from an EMBL/GenBank/DDBJ whole genome shotgun (WGS) entry which is preliminary data.</text>
</comment>
<dbReference type="Gene3D" id="2.160.20.10">
    <property type="entry name" value="Single-stranded right-handed beta-helix, Pectin lyase-like"/>
    <property type="match status" value="1"/>
</dbReference>
<dbReference type="AlphaFoldDB" id="A0A399DAK7"/>
<dbReference type="InterPro" id="IPR026444">
    <property type="entry name" value="Secre_tail"/>
</dbReference>
<dbReference type="Proteomes" id="UP000266441">
    <property type="component" value="Unassembled WGS sequence"/>
</dbReference>
<dbReference type="SUPFAM" id="SSF51126">
    <property type="entry name" value="Pectin lyase-like"/>
    <property type="match status" value="1"/>
</dbReference>
<organism evidence="4 5">
    <name type="scientific">Mariniphaga sediminis</name>
    <dbReference type="NCBI Taxonomy" id="1628158"/>
    <lineage>
        <taxon>Bacteria</taxon>
        <taxon>Pseudomonadati</taxon>
        <taxon>Bacteroidota</taxon>
        <taxon>Bacteroidia</taxon>
        <taxon>Marinilabiliales</taxon>
        <taxon>Prolixibacteraceae</taxon>
        <taxon>Mariniphaga</taxon>
    </lineage>
</organism>
<reference evidence="4 5" key="1">
    <citation type="journal article" date="2015" name="Int. J. Syst. Evol. Microbiol.">
        <title>Mariniphaga sediminis sp. nov., isolated from coastal sediment.</title>
        <authorList>
            <person name="Wang F.Q."/>
            <person name="Shen Q.Y."/>
            <person name="Chen G.J."/>
            <person name="Du Z.J."/>
        </authorList>
    </citation>
    <scope>NUCLEOTIDE SEQUENCE [LARGE SCALE GENOMIC DNA]</scope>
    <source>
        <strain evidence="4 5">SY21</strain>
    </source>
</reference>
<keyword evidence="2" id="KW-0325">Glycoprotein</keyword>
<sequence>MAVTLIDKLTRLGVVLSCLLGLLLNTSADAQKLAFPGAQGWAAYTPGGRGGKIIRVTNLNCQGAGSLAEAIAETGSRIIVFDVAGIIDLQGSVLSIHEPFLTIAGQTAPSPGITIIDGGVSIRTHDVIVQHLKIRPGAARHTEGWEPDGISTYKASNVIIDHCSITWAVDENCSASGPRFEGITPDKWRKNTSHEITMSNNIISEGLSQATHSKGEHSKGTLIHDNVTNVAVLNNLYSSNKDRNPLFKGGARGVIANNYIYNPGGLAIGYIIVADEWEGHSFEAGKLSVVKNVLQYANDTRDISLVYANQGPCEIYMDGNIAKNRFGNDIPQYKSDPELLVNNIPVWNDNILLVEAKNLLENMSRHIGARPWERDEIDTRIINNVINKGGRIINLETEVGGFGVAKGNYSEFKTDEWNLNYMIKLSPQIFIQEPTNGSAFRNDSIISASLNTASFGNEIEYAELFLEGESLGRDYNVPFCWEFYCKEPGAYSVVAFVLEKNGMFYASRSIQLSILPTTGTRPDLRNNSESLHFMVFPNPTDDSFFIKYTLNQKNDVILKFFDSQGLLVHKTKMKTRQEGMHIFSWNRGKLPSGVYYVVIEAGDYTNARKIIYN</sequence>
<dbReference type="NCBIfam" id="TIGR04183">
    <property type="entry name" value="Por_Secre_tail"/>
    <property type="match status" value="1"/>
</dbReference>
<dbReference type="GO" id="GO:0016829">
    <property type="term" value="F:lyase activity"/>
    <property type="evidence" value="ECO:0007669"/>
    <property type="project" value="UniProtKB-KW"/>
</dbReference>
<dbReference type="InterPro" id="IPR052063">
    <property type="entry name" value="Polysaccharide_Lyase_1"/>
</dbReference>
<keyword evidence="5" id="KW-1185">Reference proteome</keyword>
<evidence type="ECO:0000256" key="2">
    <source>
        <dbReference type="ARBA" id="ARBA00023180"/>
    </source>
</evidence>
<dbReference type="PANTHER" id="PTHR42970">
    <property type="entry name" value="PECTATE LYASE C-RELATED"/>
    <property type="match status" value="1"/>
</dbReference>
<dbReference type="OrthoDB" id="8737820at2"/>
<dbReference type="InterPro" id="IPR013783">
    <property type="entry name" value="Ig-like_fold"/>
</dbReference>
<evidence type="ECO:0000259" key="3">
    <source>
        <dbReference type="Pfam" id="PF18962"/>
    </source>
</evidence>
<evidence type="ECO:0000313" key="5">
    <source>
        <dbReference type="Proteomes" id="UP000266441"/>
    </source>
</evidence>
<keyword evidence="1" id="KW-0479">Metal-binding</keyword>
<dbReference type="Gene3D" id="2.60.40.10">
    <property type="entry name" value="Immunoglobulins"/>
    <property type="match status" value="1"/>
</dbReference>
<dbReference type="InterPro" id="IPR011050">
    <property type="entry name" value="Pectin_lyase_fold/virulence"/>
</dbReference>
<dbReference type="InterPro" id="IPR012334">
    <property type="entry name" value="Pectin_lyas_fold"/>
</dbReference>
<proteinExistence type="predicted"/>
<evidence type="ECO:0000313" key="4">
    <source>
        <dbReference type="EMBL" id="RIH67192.1"/>
    </source>
</evidence>
<feature type="domain" description="Secretion system C-terminal sorting" evidence="3">
    <location>
        <begin position="535"/>
        <end position="611"/>
    </location>
</feature>
<dbReference type="RefSeq" id="WP_119348216.1">
    <property type="nucleotide sequence ID" value="NZ_QWET01000001.1"/>
</dbReference>
<evidence type="ECO:0000256" key="1">
    <source>
        <dbReference type="ARBA" id="ARBA00022723"/>
    </source>
</evidence>
<name>A0A399DAK7_9BACT</name>
<dbReference type="Pfam" id="PF18962">
    <property type="entry name" value="Por_Secre_tail"/>
    <property type="match status" value="1"/>
</dbReference>
<protein>
    <submittedName>
        <fullName evidence="4">T9SS C-terminal target domain-containing protein</fullName>
    </submittedName>
</protein>
<accession>A0A399DAK7</accession>
<dbReference type="PANTHER" id="PTHR42970:SF1">
    <property type="entry name" value="PECTATE LYASE C-RELATED"/>
    <property type="match status" value="1"/>
</dbReference>
<dbReference type="GO" id="GO:0046872">
    <property type="term" value="F:metal ion binding"/>
    <property type="evidence" value="ECO:0007669"/>
    <property type="project" value="UniProtKB-KW"/>
</dbReference>
<dbReference type="EMBL" id="QWET01000001">
    <property type="protein sequence ID" value="RIH67192.1"/>
    <property type="molecule type" value="Genomic_DNA"/>
</dbReference>
<gene>
    <name evidence="4" type="ORF">D1164_01840</name>
</gene>